<gene>
    <name evidence="1" type="ORF">METZ01_LOCUS207026</name>
</gene>
<dbReference type="AlphaFoldDB" id="A0A382EV47"/>
<evidence type="ECO:0000313" key="1">
    <source>
        <dbReference type="EMBL" id="SVB54172.1"/>
    </source>
</evidence>
<feature type="non-terminal residue" evidence="1">
    <location>
        <position position="61"/>
    </location>
</feature>
<dbReference type="EMBL" id="UINC01046317">
    <property type="protein sequence ID" value="SVB54172.1"/>
    <property type="molecule type" value="Genomic_DNA"/>
</dbReference>
<sequence length="61" mass="7518">MSQSKEKENIHHYMGIELNVQTWNLLDKKDRNKNDDKRMLFFVKASLYHWRKSPHYKPVNE</sequence>
<organism evidence="1">
    <name type="scientific">marine metagenome</name>
    <dbReference type="NCBI Taxonomy" id="408172"/>
    <lineage>
        <taxon>unclassified sequences</taxon>
        <taxon>metagenomes</taxon>
        <taxon>ecological metagenomes</taxon>
    </lineage>
</organism>
<reference evidence="1" key="1">
    <citation type="submission" date="2018-05" db="EMBL/GenBank/DDBJ databases">
        <authorList>
            <person name="Lanie J.A."/>
            <person name="Ng W.-L."/>
            <person name="Kazmierczak K.M."/>
            <person name="Andrzejewski T.M."/>
            <person name="Davidsen T.M."/>
            <person name="Wayne K.J."/>
            <person name="Tettelin H."/>
            <person name="Glass J.I."/>
            <person name="Rusch D."/>
            <person name="Podicherti R."/>
            <person name="Tsui H.-C.T."/>
            <person name="Winkler M.E."/>
        </authorList>
    </citation>
    <scope>NUCLEOTIDE SEQUENCE</scope>
</reference>
<proteinExistence type="predicted"/>
<name>A0A382EV47_9ZZZZ</name>
<accession>A0A382EV47</accession>
<protein>
    <submittedName>
        <fullName evidence="1">Uncharacterized protein</fullName>
    </submittedName>
</protein>